<name>A0ABS4IRC1_9BACL</name>
<reference evidence="3 4" key="1">
    <citation type="submission" date="2021-03" db="EMBL/GenBank/DDBJ databases">
        <title>Genomic Encyclopedia of Type Strains, Phase IV (KMG-IV): sequencing the most valuable type-strain genomes for metagenomic binning, comparative biology and taxonomic classification.</title>
        <authorList>
            <person name="Goeker M."/>
        </authorList>
    </citation>
    <scope>NUCLEOTIDE SEQUENCE [LARGE SCALE GENOMIC DNA]</scope>
    <source>
        <strain evidence="3 4">DSM 26048</strain>
    </source>
</reference>
<proteinExistence type="predicted"/>
<keyword evidence="4" id="KW-1185">Reference proteome</keyword>
<protein>
    <submittedName>
        <fullName evidence="3">Aldouronate transport system substrate-binding protein</fullName>
    </submittedName>
</protein>
<evidence type="ECO:0000313" key="4">
    <source>
        <dbReference type="Proteomes" id="UP001519287"/>
    </source>
</evidence>
<feature type="region of interest" description="Disordered" evidence="1">
    <location>
        <begin position="28"/>
        <end position="58"/>
    </location>
</feature>
<comment type="caution">
    <text evidence="3">The sequence shown here is derived from an EMBL/GenBank/DDBJ whole genome shotgun (WGS) entry which is preliminary data.</text>
</comment>
<dbReference type="EMBL" id="JAGGLB010000004">
    <property type="protein sequence ID" value="MBP1990114.1"/>
    <property type="molecule type" value="Genomic_DNA"/>
</dbReference>
<dbReference type="PROSITE" id="PS51257">
    <property type="entry name" value="PROKAR_LIPOPROTEIN"/>
    <property type="match status" value="1"/>
</dbReference>
<dbReference type="Gene3D" id="3.40.190.10">
    <property type="entry name" value="Periplasmic binding protein-like II"/>
    <property type="match status" value="2"/>
</dbReference>
<feature type="chain" id="PRO_5045481570" evidence="2">
    <location>
        <begin position="23"/>
        <end position="521"/>
    </location>
</feature>
<feature type="signal peptide" evidence="2">
    <location>
        <begin position="1"/>
        <end position="22"/>
    </location>
</feature>
<dbReference type="SUPFAM" id="SSF53850">
    <property type="entry name" value="Periplasmic binding protein-like II"/>
    <property type="match status" value="1"/>
</dbReference>
<dbReference type="RefSeq" id="WP_209970914.1">
    <property type="nucleotide sequence ID" value="NZ_JAGGLB010000004.1"/>
</dbReference>
<feature type="compositionally biased region" description="Polar residues" evidence="1">
    <location>
        <begin position="28"/>
        <end position="54"/>
    </location>
</feature>
<evidence type="ECO:0000256" key="1">
    <source>
        <dbReference type="SAM" id="MobiDB-lite"/>
    </source>
</evidence>
<evidence type="ECO:0000313" key="3">
    <source>
        <dbReference type="EMBL" id="MBP1990114.1"/>
    </source>
</evidence>
<dbReference type="Proteomes" id="UP001519287">
    <property type="component" value="Unassembled WGS sequence"/>
</dbReference>
<accession>A0ABS4IRC1</accession>
<organism evidence="3 4">
    <name type="scientific">Paenibacillus eucommiae</name>
    <dbReference type="NCBI Taxonomy" id="1355755"/>
    <lineage>
        <taxon>Bacteria</taxon>
        <taxon>Bacillati</taxon>
        <taxon>Bacillota</taxon>
        <taxon>Bacilli</taxon>
        <taxon>Bacillales</taxon>
        <taxon>Paenibacillaceae</taxon>
        <taxon>Paenibacillus</taxon>
    </lineage>
</organism>
<keyword evidence="2" id="KW-0732">Signal</keyword>
<evidence type="ECO:0000256" key="2">
    <source>
        <dbReference type="SAM" id="SignalP"/>
    </source>
</evidence>
<sequence length="521" mass="58648">MWKLKGKLVGSLLIGFMMVVIGCSSNTPENKNTPGATSSPNENQPDKQTAQPTTEGPKDFGAIKVIIGQGYSKNTDNDLVIDYIKEKSGVKLEPLWTDGSVDKFALMIASGEEVDAQTRPLNMYYSDLASGSLMPLSKLIDEYGPNLKKRINPELWSWVTDEKGEIHGIPVESFPMPHTVQIRKDWLKEQNLAVPTTIEEFESVMLKFKEAYKTSPLLVKGLTTHERFDWSLAGAFLPEGYSWWKNEEGKYLPPEMHPEYKTMLATLNSWFKKGIIHPENFIGNYFQVHPQLIDANKIGANMGWYSGAFRAEPFSEKYPDAEFATIQPLKGKFDHGYMQVASPSNVVSISVNSKNAIGVIKFLDWLCEDLENMIVSRFGIPGVHWDYVDKEKGITKALPDAGTKFVGGTFEMLDVYNYLERQDTAEAPYLQWYYNIMDDIAANKINPRYISNELKARVADGTLKSADVMNDVNSAADEARIAIITGAKPVSYWDEFLETWKKIGMNKVIEEKGALIAERLK</sequence>
<gene>
    <name evidence="3" type="ORF">J2Z66_001712</name>
</gene>